<keyword evidence="13" id="KW-1185">Reference proteome</keyword>
<dbReference type="InterPro" id="IPR017871">
    <property type="entry name" value="ABC_transporter-like_CS"/>
</dbReference>
<feature type="region of interest" description="Disordered" evidence="10">
    <location>
        <begin position="266"/>
        <end position="301"/>
    </location>
</feature>
<dbReference type="PANTHER" id="PTHR42771:SF2">
    <property type="entry name" value="IRON(3+)-HYDROXAMATE IMPORT ATP-BINDING PROTEIN FHUC"/>
    <property type="match status" value="1"/>
</dbReference>
<dbReference type="Pfam" id="PF00005">
    <property type="entry name" value="ABC_tran"/>
    <property type="match status" value="1"/>
</dbReference>
<evidence type="ECO:0000259" key="11">
    <source>
        <dbReference type="PROSITE" id="PS50893"/>
    </source>
</evidence>
<organism evidence="12 13">
    <name type="scientific">Paenibacillus flagellatus</name>
    <dbReference type="NCBI Taxonomy" id="2211139"/>
    <lineage>
        <taxon>Bacteria</taxon>
        <taxon>Bacillati</taxon>
        <taxon>Bacillota</taxon>
        <taxon>Bacilli</taxon>
        <taxon>Bacillales</taxon>
        <taxon>Paenibacillaceae</taxon>
        <taxon>Paenibacillus</taxon>
    </lineage>
</organism>
<dbReference type="RefSeq" id="WP_110838877.1">
    <property type="nucleotide sequence ID" value="NZ_QJVJ01000002.1"/>
</dbReference>
<evidence type="ECO:0000256" key="4">
    <source>
        <dbReference type="ARBA" id="ARBA00022496"/>
    </source>
</evidence>
<dbReference type="GO" id="GO:0005524">
    <property type="term" value="F:ATP binding"/>
    <property type="evidence" value="ECO:0007669"/>
    <property type="project" value="UniProtKB-KW"/>
</dbReference>
<feature type="domain" description="ABC transporter" evidence="11">
    <location>
        <begin position="4"/>
        <end position="240"/>
    </location>
</feature>
<keyword evidence="8" id="KW-0406">Ion transport</keyword>
<sequence>MARLFAEKLHIAYGDKVIVDKLDLSIPAGKVTALVGANGSGKSTILKTMARIMKPSKGGVFLDGKSIHQMQTKEVAKQLAILPQNPVAPEGLTVSELVSFGRFPHQKGFGSLGKEDKEMVEWAMSVTGMTGFADRPIEQMSGGQRQRAWIAMALAQGTDILFLDEPTTFLDMAHQLEVLKLLERLNREEGRTVVMVVHDLNHATQYAHHIVAIKNGTVVREGSPSDVVTADMLREVFGIEADVIADPRTGAPLCLPYGLASETEHGQAGAAGPVRFDDRKTQPKDGAAGESETVKEKVGAV</sequence>
<keyword evidence="4" id="KW-0410">Iron transport</keyword>
<dbReference type="OrthoDB" id="9787851at2"/>
<dbReference type="InterPro" id="IPR003593">
    <property type="entry name" value="AAA+_ATPase"/>
</dbReference>
<dbReference type="SMART" id="SM00382">
    <property type="entry name" value="AAA"/>
    <property type="match status" value="1"/>
</dbReference>
<dbReference type="AlphaFoldDB" id="A0A2V5KMG4"/>
<dbReference type="FunFam" id="3.40.50.300:FF:000134">
    <property type="entry name" value="Iron-enterobactin ABC transporter ATP-binding protein"/>
    <property type="match status" value="1"/>
</dbReference>
<dbReference type="GO" id="GO:0016887">
    <property type="term" value="F:ATP hydrolysis activity"/>
    <property type="evidence" value="ECO:0007669"/>
    <property type="project" value="InterPro"/>
</dbReference>
<dbReference type="EMBL" id="QJVJ01000002">
    <property type="protein sequence ID" value="PYI56350.1"/>
    <property type="molecule type" value="Genomic_DNA"/>
</dbReference>
<comment type="caution">
    <text evidence="12">The sequence shown here is derived from an EMBL/GenBank/DDBJ whole genome shotgun (WGS) entry which is preliminary data.</text>
</comment>
<dbReference type="InterPro" id="IPR051535">
    <property type="entry name" value="Siderophore_ABC-ATPase"/>
</dbReference>
<dbReference type="Proteomes" id="UP000247476">
    <property type="component" value="Unassembled WGS sequence"/>
</dbReference>
<evidence type="ECO:0000256" key="5">
    <source>
        <dbReference type="ARBA" id="ARBA00022741"/>
    </source>
</evidence>
<comment type="subcellular location">
    <subcellularLocation>
        <location evidence="1">Cell membrane</location>
        <topology evidence="1">Peripheral membrane protein</topology>
    </subcellularLocation>
</comment>
<protein>
    <submittedName>
        <fullName evidence="12">Fe(3+)-dicitrate ABC transporter ATP-binding protein</fullName>
    </submittedName>
</protein>
<dbReference type="Gene3D" id="3.40.50.300">
    <property type="entry name" value="P-loop containing nucleotide triphosphate hydrolases"/>
    <property type="match status" value="1"/>
</dbReference>
<keyword evidence="2" id="KW-0813">Transport</keyword>
<keyword evidence="6 12" id="KW-0067">ATP-binding</keyword>
<evidence type="ECO:0000256" key="2">
    <source>
        <dbReference type="ARBA" id="ARBA00022448"/>
    </source>
</evidence>
<evidence type="ECO:0000256" key="9">
    <source>
        <dbReference type="ARBA" id="ARBA00023136"/>
    </source>
</evidence>
<dbReference type="InterPro" id="IPR003439">
    <property type="entry name" value="ABC_transporter-like_ATP-bd"/>
</dbReference>
<accession>A0A2V5KMG4</accession>
<evidence type="ECO:0000313" key="13">
    <source>
        <dbReference type="Proteomes" id="UP000247476"/>
    </source>
</evidence>
<proteinExistence type="predicted"/>
<dbReference type="GO" id="GO:0006826">
    <property type="term" value="P:iron ion transport"/>
    <property type="evidence" value="ECO:0007669"/>
    <property type="project" value="UniProtKB-KW"/>
</dbReference>
<reference evidence="12 13" key="1">
    <citation type="submission" date="2018-05" db="EMBL/GenBank/DDBJ databases">
        <title>Paenibacillus flagellatus sp. nov., isolated from selenium mineral soil.</title>
        <authorList>
            <person name="Dai X."/>
        </authorList>
    </citation>
    <scope>NUCLEOTIDE SEQUENCE [LARGE SCALE GENOMIC DNA]</scope>
    <source>
        <strain evidence="12 13">DXL2</strain>
    </source>
</reference>
<keyword evidence="5" id="KW-0547">Nucleotide-binding</keyword>
<dbReference type="GO" id="GO:0005886">
    <property type="term" value="C:plasma membrane"/>
    <property type="evidence" value="ECO:0007669"/>
    <property type="project" value="UniProtKB-SubCell"/>
</dbReference>
<dbReference type="InterPro" id="IPR027417">
    <property type="entry name" value="P-loop_NTPase"/>
</dbReference>
<dbReference type="PANTHER" id="PTHR42771">
    <property type="entry name" value="IRON(3+)-HYDROXAMATE IMPORT ATP-BINDING PROTEIN FHUC"/>
    <property type="match status" value="1"/>
</dbReference>
<keyword evidence="9" id="KW-0472">Membrane</keyword>
<gene>
    <name evidence="12" type="primary">fecE</name>
    <name evidence="12" type="ORF">DLM86_05055</name>
</gene>
<evidence type="ECO:0000313" key="12">
    <source>
        <dbReference type="EMBL" id="PYI56350.1"/>
    </source>
</evidence>
<keyword evidence="7" id="KW-0408">Iron</keyword>
<keyword evidence="3" id="KW-1003">Cell membrane</keyword>
<evidence type="ECO:0000256" key="10">
    <source>
        <dbReference type="SAM" id="MobiDB-lite"/>
    </source>
</evidence>
<dbReference type="CDD" id="cd03214">
    <property type="entry name" value="ABC_Iron-Siderophores_B12_Hemin"/>
    <property type="match status" value="1"/>
</dbReference>
<dbReference type="PROSITE" id="PS50893">
    <property type="entry name" value="ABC_TRANSPORTER_2"/>
    <property type="match status" value="1"/>
</dbReference>
<name>A0A2V5KMG4_9BACL</name>
<evidence type="ECO:0000256" key="3">
    <source>
        <dbReference type="ARBA" id="ARBA00022475"/>
    </source>
</evidence>
<evidence type="ECO:0000256" key="8">
    <source>
        <dbReference type="ARBA" id="ARBA00023065"/>
    </source>
</evidence>
<dbReference type="PROSITE" id="PS00211">
    <property type="entry name" value="ABC_TRANSPORTER_1"/>
    <property type="match status" value="1"/>
</dbReference>
<evidence type="ECO:0000256" key="1">
    <source>
        <dbReference type="ARBA" id="ARBA00004202"/>
    </source>
</evidence>
<evidence type="ECO:0000256" key="6">
    <source>
        <dbReference type="ARBA" id="ARBA00022840"/>
    </source>
</evidence>
<feature type="compositionally biased region" description="Basic and acidic residues" evidence="10">
    <location>
        <begin position="292"/>
        <end position="301"/>
    </location>
</feature>
<evidence type="ECO:0000256" key="7">
    <source>
        <dbReference type="ARBA" id="ARBA00023004"/>
    </source>
</evidence>
<dbReference type="SUPFAM" id="SSF52540">
    <property type="entry name" value="P-loop containing nucleoside triphosphate hydrolases"/>
    <property type="match status" value="1"/>
</dbReference>